<accession>W9HC49</accession>
<organism evidence="1 2">
    <name type="scientific">Skermanella stibiiresistens SB22</name>
    <dbReference type="NCBI Taxonomy" id="1385369"/>
    <lineage>
        <taxon>Bacteria</taxon>
        <taxon>Pseudomonadati</taxon>
        <taxon>Pseudomonadota</taxon>
        <taxon>Alphaproteobacteria</taxon>
        <taxon>Rhodospirillales</taxon>
        <taxon>Azospirillaceae</taxon>
        <taxon>Skermanella</taxon>
    </lineage>
</organism>
<name>W9HC49_9PROT</name>
<dbReference type="Proteomes" id="UP000019486">
    <property type="component" value="Unassembled WGS sequence"/>
</dbReference>
<protein>
    <recommendedName>
        <fullName evidence="3">MaoC-like domain-containing protein</fullName>
    </recommendedName>
</protein>
<proteinExistence type="predicted"/>
<gene>
    <name evidence="1" type="ORF">N825_18360</name>
</gene>
<dbReference type="RefSeq" id="WP_051511468.1">
    <property type="nucleotide sequence ID" value="NZ_AVFL01000002.1"/>
</dbReference>
<comment type="caution">
    <text evidence="1">The sequence shown here is derived from an EMBL/GenBank/DDBJ whole genome shotgun (WGS) entry which is preliminary data.</text>
</comment>
<reference evidence="1 2" key="1">
    <citation type="submission" date="2013-08" db="EMBL/GenBank/DDBJ databases">
        <title>The genome sequence of Skermanella stibiiresistens.</title>
        <authorList>
            <person name="Zhu W."/>
            <person name="Wang G."/>
        </authorList>
    </citation>
    <scope>NUCLEOTIDE SEQUENCE [LARGE SCALE GENOMIC DNA]</scope>
    <source>
        <strain evidence="1 2">SB22</strain>
    </source>
</reference>
<evidence type="ECO:0008006" key="3">
    <source>
        <dbReference type="Google" id="ProtNLM"/>
    </source>
</evidence>
<dbReference type="AlphaFoldDB" id="W9HC49"/>
<dbReference type="SUPFAM" id="SSF54637">
    <property type="entry name" value="Thioesterase/thiol ester dehydrase-isomerase"/>
    <property type="match status" value="1"/>
</dbReference>
<sequence>MIPGATLLDTVIGVISASNGQPAGSCAIRSAKFLHPVRPGDGMVIEWSPSPNGESRFTCRVGDTRVLTGSLAR</sequence>
<evidence type="ECO:0000313" key="1">
    <source>
        <dbReference type="EMBL" id="EWY42301.1"/>
    </source>
</evidence>
<keyword evidence="2" id="KW-1185">Reference proteome</keyword>
<dbReference type="Gene3D" id="3.10.129.10">
    <property type="entry name" value="Hotdog Thioesterase"/>
    <property type="match status" value="1"/>
</dbReference>
<dbReference type="EMBL" id="AVFL01000002">
    <property type="protein sequence ID" value="EWY42301.1"/>
    <property type="molecule type" value="Genomic_DNA"/>
</dbReference>
<evidence type="ECO:0000313" key="2">
    <source>
        <dbReference type="Proteomes" id="UP000019486"/>
    </source>
</evidence>
<dbReference type="STRING" id="1385369.N825_18360"/>
<dbReference type="InterPro" id="IPR029069">
    <property type="entry name" value="HotDog_dom_sf"/>
</dbReference>